<dbReference type="PROSITE" id="PS50263">
    <property type="entry name" value="CN_HYDROLASE"/>
    <property type="match status" value="1"/>
</dbReference>
<comment type="subcellular location">
    <subcellularLocation>
        <location evidence="1 9">Cell membrane</location>
        <topology evidence="1 9">Multi-pass membrane protein</topology>
    </subcellularLocation>
</comment>
<dbReference type="InterPro" id="IPR003010">
    <property type="entry name" value="C-N_Hydrolase"/>
</dbReference>
<evidence type="ECO:0000313" key="12">
    <source>
        <dbReference type="Proteomes" id="UP000175616"/>
    </source>
</evidence>
<comment type="caution">
    <text evidence="11">The sequence shown here is derived from an EMBL/GenBank/DDBJ whole genome shotgun (WGS) entry which is preliminary data.</text>
</comment>
<name>A0A1E7YQE6_9PROT</name>
<evidence type="ECO:0000256" key="7">
    <source>
        <dbReference type="ARBA" id="ARBA00023136"/>
    </source>
</evidence>
<evidence type="ECO:0000256" key="5">
    <source>
        <dbReference type="ARBA" id="ARBA00022692"/>
    </source>
</evidence>
<dbReference type="HAMAP" id="MF_01148">
    <property type="entry name" value="Lnt"/>
    <property type="match status" value="1"/>
</dbReference>
<evidence type="ECO:0000256" key="3">
    <source>
        <dbReference type="ARBA" id="ARBA00022475"/>
    </source>
</evidence>
<evidence type="ECO:0000256" key="2">
    <source>
        <dbReference type="ARBA" id="ARBA00010065"/>
    </source>
</evidence>
<keyword evidence="6 9" id="KW-1133">Transmembrane helix</keyword>
<keyword evidence="7 9" id="KW-0472">Membrane</keyword>
<feature type="transmembrane region" description="Helical" evidence="9">
    <location>
        <begin position="51"/>
        <end position="72"/>
    </location>
</feature>
<dbReference type="PANTHER" id="PTHR38686">
    <property type="entry name" value="APOLIPOPROTEIN N-ACYLTRANSFERASE"/>
    <property type="match status" value="1"/>
</dbReference>
<feature type="transmembrane region" description="Helical" evidence="9">
    <location>
        <begin position="84"/>
        <end position="109"/>
    </location>
</feature>
<reference evidence="11 12" key="1">
    <citation type="submission" date="2016-06" db="EMBL/GenBank/DDBJ databases">
        <title>Gene turnover analysis identifies the evolutionary adaptation of the extremophile Acidithiobacillus caldus.</title>
        <authorList>
            <person name="Zhang X."/>
        </authorList>
    </citation>
    <scope>NUCLEOTIDE SEQUENCE [LARGE SCALE GENOMIC DNA]</scope>
    <source>
        <strain evidence="11 12">DX</strain>
    </source>
</reference>
<dbReference type="SUPFAM" id="SSF56317">
    <property type="entry name" value="Carbon-nitrogen hydrolase"/>
    <property type="match status" value="1"/>
</dbReference>
<keyword evidence="5 9" id="KW-0812">Transmembrane</keyword>
<dbReference type="GO" id="GO:0042158">
    <property type="term" value="P:lipoprotein biosynthetic process"/>
    <property type="evidence" value="ECO:0007669"/>
    <property type="project" value="UniProtKB-UniRule"/>
</dbReference>
<evidence type="ECO:0000256" key="9">
    <source>
        <dbReference type="HAMAP-Rule" id="MF_01148"/>
    </source>
</evidence>
<dbReference type="InterPro" id="IPR004563">
    <property type="entry name" value="Apolipo_AcylTrfase"/>
</dbReference>
<evidence type="ECO:0000313" key="11">
    <source>
        <dbReference type="EMBL" id="OFC38603.1"/>
    </source>
</evidence>
<comment type="caution">
    <text evidence="9">Lacks conserved residue(s) required for the propagation of feature annotation.</text>
</comment>
<dbReference type="OMA" id="RQHLQIG"/>
<comment type="function">
    <text evidence="9">Catalyzes the phospholipid dependent N-acylation of the N-terminal cysteine of apolipoprotein, the last step in lipoprotein maturation.</text>
</comment>
<keyword evidence="8 9" id="KW-0012">Acyltransferase</keyword>
<feature type="domain" description="CN hydrolase" evidence="10">
    <location>
        <begin position="224"/>
        <end position="462"/>
    </location>
</feature>
<dbReference type="EC" id="2.3.1.269" evidence="9"/>
<evidence type="ECO:0000259" key="10">
    <source>
        <dbReference type="PROSITE" id="PS50263"/>
    </source>
</evidence>
<dbReference type="GO" id="GO:0016410">
    <property type="term" value="F:N-acyltransferase activity"/>
    <property type="evidence" value="ECO:0007669"/>
    <property type="project" value="UniProtKB-UniRule"/>
</dbReference>
<evidence type="ECO:0000256" key="4">
    <source>
        <dbReference type="ARBA" id="ARBA00022679"/>
    </source>
</evidence>
<dbReference type="UniPathway" id="UPA00666"/>
<dbReference type="Proteomes" id="UP000175616">
    <property type="component" value="Unassembled WGS sequence"/>
</dbReference>
<dbReference type="CDD" id="cd07571">
    <property type="entry name" value="ALP_N-acyl_transferase"/>
    <property type="match status" value="1"/>
</dbReference>
<sequence length="506" mass="56033">MKKGLRLRWRWGLAVALGACWPLAFAPFDLSFLAIVLLLALFWLSDAVTPSAAATIGFAFGFGAFAAGIYWLAIPLHNYAHMSWLLSAAAVALLALYCAIYPALSLWVAAKWWAHSRLFALPFLWIGAEWLRAHLFTGFPWLATGYSQTWSLLGGWAPLLGQYGVGLATAGVAALLLFLIRHRANRRKAVAAIGGIVLLYTGAAFSQDIQRTARMHKQLTVRLIQGDVPVTEKWNVAKLSAVLDTYVKLILATPKGTNLVVLPETAFPVFQTQVPGLLRNLQRWSAEHHTNIILGIVEYAKHHYYNAALDIDGLAPWHWYRKQHLVPFGEYIPFPQLLAPLVHHFLPGLGSFTPGDGPSTLNVKGLKAGMTICYEESFSRDVRKGVTQGASFLTNISDYSWFGHSTALPQSLQMAAMQAREEEKPDIRSTNTGVTAIISPGGKIQDKLPAYFRGALNGKISPRKGKTPFGDYGDWPFLIGSFLVLKILRVGWKDHQLLHLRRKESK</sequence>
<dbReference type="Gene3D" id="3.60.110.10">
    <property type="entry name" value="Carbon-nitrogen hydrolase"/>
    <property type="match status" value="1"/>
</dbReference>
<dbReference type="InterPro" id="IPR036526">
    <property type="entry name" value="C-N_Hydrolase_sf"/>
</dbReference>
<comment type="pathway">
    <text evidence="9">Protein modification; lipoprotein biosynthesis (N-acyl transfer).</text>
</comment>
<evidence type="ECO:0000256" key="6">
    <source>
        <dbReference type="ARBA" id="ARBA00022989"/>
    </source>
</evidence>
<gene>
    <name evidence="9" type="primary">lnt</name>
    <name evidence="11" type="ORF">BAE27_01865</name>
</gene>
<comment type="catalytic activity">
    <reaction evidence="9">
        <text>N-terminal S-1,2-diacyl-sn-glyceryl-L-cysteinyl-[lipoprotein] + a glycerophospholipid = N-acyl-S-1,2-diacyl-sn-glyceryl-L-cysteinyl-[lipoprotein] + a 2-acyl-sn-glycero-3-phospholipid + H(+)</text>
        <dbReference type="Rhea" id="RHEA:48228"/>
        <dbReference type="Rhea" id="RHEA-COMP:14681"/>
        <dbReference type="Rhea" id="RHEA-COMP:14684"/>
        <dbReference type="ChEBI" id="CHEBI:15378"/>
        <dbReference type="ChEBI" id="CHEBI:136912"/>
        <dbReference type="ChEBI" id="CHEBI:140656"/>
        <dbReference type="ChEBI" id="CHEBI:140657"/>
        <dbReference type="ChEBI" id="CHEBI:140660"/>
        <dbReference type="EC" id="2.3.1.269"/>
    </reaction>
</comment>
<dbReference type="GO" id="GO:0005886">
    <property type="term" value="C:plasma membrane"/>
    <property type="evidence" value="ECO:0007669"/>
    <property type="project" value="UniProtKB-SubCell"/>
</dbReference>
<dbReference type="PANTHER" id="PTHR38686:SF1">
    <property type="entry name" value="APOLIPOPROTEIN N-ACYLTRANSFERASE"/>
    <property type="match status" value="1"/>
</dbReference>
<proteinExistence type="inferred from homology"/>
<feature type="transmembrane region" description="Helical" evidence="9">
    <location>
        <begin position="160"/>
        <end position="180"/>
    </location>
</feature>
<evidence type="ECO:0000256" key="8">
    <source>
        <dbReference type="ARBA" id="ARBA00023315"/>
    </source>
</evidence>
<keyword evidence="3 9" id="KW-1003">Cell membrane</keyword>
<keyword evidence="11" id="KW-0449">Lipoprotein</keyword>
<accession>A0A1E7YQE6</accession>
<dbReference type="NCBIfam" id="TIGR00546">
    <property type="entry name" value="lnt"/>
    <property type="match status" value="1"/>
</dbReference>
<feature type="transmembrane region" description="Helical" evidence="9">
    <location>
        <begin position="189"/>
        <end position="206"/>
    </location>
</feature>
<dbReference type="Pfam" id="PF00795">
    <property type="entry name" value="CN_hydrolase"/>
    <property type="match status" value="1"/>
</dbReference>
<dbReference type="RefSeq" id="WP_014003109.1">
    <property type="nucleotide sequence ID" value="NZ_CP026328.2"/>
</dbReference>
<dbReference type="AlphaFoldDB" id="A0A1E7YQE6"/>
<protein>
    <recommendedName>
        <fullName evidence="9">Apolipoprotein N-acyltransferase</fullName>
        <shortName evidence="9">ALP N-acyltransferase</shortName>
        <ecNumber evidence="9">2.3.1.269</ecNumber>
    </recommendedName>
</protein>
<feature type="transmembrane region" description="Helical" evidence="9">
    <location>
        <begin position="12"/>
        <end position="45"/>
    </location>
</feature>
<organism evidence="11 12">
    <name type="scientific">Acidithiobacillus caldus</name>
    <dbReference type="NCBI Taxonomy" id="33059"/>
    <lineage>
        <taxon>Bacteria</taxon>
        <taxon>Pseudomonadati</taxon>
        <taxon>Pseudomonadota</taxon>
        <taxon>Acidithiobacillia</taxon>
        <taxon>Acidithiobacillales</taxon>
        <taxon>Acidithiobacillaceae</taxon>
        <taxon>Acidithiobacillus</taxon>
    </lineage>
</organism>
<evidence type="ECO:0000256" key="1">
    <source>
        <dbReference type="ARBA" id="ARBA00004651"/>
    </source>
</evidence>
<keyword evidence="4 9" id="KW-0808">Transferase</keyword>
<comment type="similarity">
    <text evidence="2 9">Belongs to the CN hydrolase family. Apolipoprotein N-acyltransferase subfamily.</text>
</comment>
<dbReference type="Pfam" id="PF20154">
    <property type="entry name" value="LNT_N"/>
    <property type="match status" value="1"/>
</dbReference>
<dbReference type="GeneID" id="92931846"/>
<dbReference type="EMBL" id="LZYE01000029">
    <property type="protein sequence ID" value="OFC38603.1"/>
    <property type="molecule type" value="Genomic_DNA"/>
</dbReference>
<dbReference type="InterPro" id="IPR045378">
    <property type="entry name" value="LNT_N"/>
</dbReference>